<dbReference type="STRING" id="1448308.A0A2T2N9T5"/>
<gene>
    <name evidence="1" type="ORF">BS50DRAFT_603579</name>
</gene>
<dbReference type="Proteomes" id="UP000240883">
    <property type="component" value="Unassembled WGS sequence"/>
</dbReference>
<dbReference type="GO" id="GO:0005783">
    <property type="term" value="C:endoplasmic reticulum"/>
    <property type="evidence" value="ECO:0007669"/>
    <property type="project" value="TreeGrafter"/>
</dbReference>
<evidence type="ECO:0000313" key="1">
    <source>
        <dbReference type="EMBL" id="PSN62006.1"/>
    </source>
</evidence>
<keyword evidence="2" id="KW-1185">Reference proteome</keyword>
<dbReference type="InterPro" id="IPR009486">
    <property type="entry name" value="Pur_nuclsid_perm"/>
</dbReference>
<dbReference type="AlphaFoldDB" id="A0A2T2N9T5"/>
<evidence type="ECO:0000313" key="2">
    <source>
        <dbReference type="Proteomes" id="UP000240883"/>
    </source>
</evidence>
<dbReference type="EMBL" id="KZ678142">
    <property type="protein sequence ID" value="PSN62006.1"/>
    <property type="molecule type" value="Genomic_DNA"/>
</dbReference>
<sequence length="319" mass="34521">MPELFDRNITVPGFSTQFPDAHCVADGSICQLTTAMGEINAASTLMALLFSPSFNLSSTYFLLAGIGGINPYLGTLASVTMARYAVQFDLTHEFDARQIPSNWSTGLVPQGAKVPTSYTPAAYPQSVYGTEAFELNDALKKRFVGLLDGVELADSEVARAYRARYGFAPANEGPGVVECDSGTSNPYWSGSKMADAFGEYMKLLTNGTGKYCNTQQEDNATLESLLRGHLMKRVDFSRIAILRTGSNFDRAPPGVSTTDHLLHMEQGGFAPAIENIWRAGRVIVKDIVKNWEGVYKGGIKTDNYVGDVLNRVGGTPDIG</sequence>
<organism evidence="1 2">
    <name type="scientific">Corynespora cassiicola Philippines</name>
    <dbReference type="NCBI Taxonomy" id="1448308"/>
    <lineage>
        <taxon>Eukaryota</taxon>
        <taxon>Fungi</taxon>
        <taxon>Dikarya</taxon>
        <taxon>Ascomycota</taxon>
        <taxon>Pezizomycotina</taxon>
        <taxon>Dothideomycetes</taxon>
        <taxon>Pleosporomycetidae</taxon>
        <taxon>Pleosporales</taxon>
        <taxon>Corynesporascaceae</taxon>
        <taxon>Corynespora</taxon>
    </lineage>
</organism>
<dbReference type="OrthoDB" id="2331083at2759"/>
<dbReference type="Pfam" id="PF06516">
    <property type="entry name" value="NUP"/>
    <property type="match status" value="1"/>
</dbReference>
<dbReference type="GO" id="GO:0055085">
    <property type="term" value="P:transmembrane transport"/>
    <property type="evidence" value="ECO:0007669"/>
    <property type="project" value="InterPro"/>
</dbReference>
<dbReference type="PIRSF" id="PIRSF013171">
    <property type="entry name" value="Pur_nuclsid_perm"/>
    <property type="match status" value="1"/>
</dbReference>
<accession>A0A2T2N9T5</accession>
<reference evidence="1 2" key="1">
    <citation type="journal article" date="2018" name="Front. Microbiol.">
        <title>Genome-Wide Analysis of Corynespora cassiicola Leaf Fall Disease Putative Effectors.</title>
        <authorList>
            <person name="Lopez D."/>
            <person name="Ribeiro S."/>
            <person name="Label P."/>
            <person name="Fumanal B."/>
            <person name="Venisse J.S."/>
            <person name="Kohler A."/>
            <person name="de Oliveira R.R."/>
            <person name="Labutti K."/>
            <person name="Lipzen A."/>
            <person name="Lail K."/>
            <person name="Bauer D."/>
            <person name="Ohm R.A."/>
            <person name="Barry K.W."/>
            <person name="Spatafora J."/>
            <person name="Grigoriev I.V."/>
            <person name="Martin F.M."/>
            <person name="Pujade-Renaud V."/>
        </authorList>
    </citation>
    <scope>NUCLEOTIDE SEQUENCE [LARGE SCALE GENOMIC DNA]</scope>
    <source>
        <strain evidence="1 2">Philippines</strain>
    </source>
</reference>
<protein>
    <submittedName>
        <fullName evidence="1">Purine nucleoside permease</fullName>
    </submittedName>
</protein>
<dbReference type="PANTHER" id="PTHR38643:SF1">
    <property type="entry name" value="PURINE NUCLEOSIDE PERMEASE C285.05-RELATED"/>
    <property type="match status" value="1"/>
</dbReference>
<name>A0A2T2N9T5_CORCC</name>
<proteinExistence type="predicted"/>
<dbReference type="PANTHER" id="PTHR38643">
    <property type="entry name" value="PURINE NUCLEOSIDE PERMEASE C285.05-RELATED"/>
    <property type="match status" value="1"/>
</dbReference>